<evidence type="ECO:0000313" key="3">
    <source>
        <dbReference type="Proteomes" id="UP001634394"/>
    </source>
</evidence>
<dbReference type="AlphaFoldDB" id="A0ABD3UYV3"/>
<sequence>MFSHPAASDCSPNDHKASEALVFQLCHTNDIHSWIKGAEVLDNCSQIPLYAPVATFSQDSFVPLGGQAGIFLGCLPNGFKLAAQVCFANATVLHIEKGGQFTRDPSIYHVVLF</sequence>
<evidence type="ECO:0000313" key="2">
    <source>
        <dbReference type="EMBL" id="KAL3853906.1"/>
    </source>
</evidence>
<accession>A0ABD3UYV3</accession>
<name>A0ABD3UYV3_SINWO</name>
<dbReference type="EMBL" id="JBJQND010000014">
    <property type="protein sequence ID" value="KAL3853906.1"/>
    <property type="molecule type" value="Genomic_DNA"/>
</dbReference>
<evidence type="ECO:0000313" key="1">
    <source>
        <dbReference type="EMBL" id="KAL3853863.1"/>
    </source>
</evidence>
<dbReference type="EMBL" id="JBJQND010000014">
    <property type="protein sequence ID" value="KAL3853863.1"/>
    <property type="molecule type" value="Genomic_DNA"/>
</dbReference>
<proteinExistence type="predicted"/>
<dbReference type="Proteomes" id="UP001634394">
    <property type="component" value="Unassembled WGS sequence"/>
</dbReference>
<keyword evidence="3" id="KW-1185">Reference proteome</keyword>
<organism evidence="2 3">
    <name type="scientific">Sinanodonta woodiana</name>
    <name type="common">Chinese pond mussel</name>
    <name type="synonym">Anodonta woodiana</name>
    <dbReference type="NCBI Taxonomy" id="1069815"/>
    <lineage>
        <taxon>Eukaryota</taxon>
        <taxon>Metazoa</taxon>
        <taxon>Spiralia</taxon>
        <taxon>Lophotrochozoa</taxon>
        <taxon>Mollusca</taxon>
        <taxon>Bivalvia</taxon>
        <taxon>Autobranchia</taxon>
        <taxon>Heteroconchia</taxon>
        <taxon>Palaeoheterodonta</taxon>
        <taxon>Unionida</taxon>
        <taxon>Unionoidea</taxon>
        <taxon>Unionidae</taxon>
        <taxon>Unioninae</taxon>
        <taxon>Sinanodonta</taxon>
    </lineage>
</organism>
<gene>
    <name evidence="1" type="ORF">ACJMK2_013162</name>
    <name evidence="2" type="ORF">ACJMK2_013202</name>
</gene>
<reference evidence="2 3" key="1">
    <citation type="submission" date="2024-11" db="EMBL/GenBank/DDBJ databases">
        <title>Chromosome-level genome assembly of the freshwater bivalve Anodonta woodiana.</title>
        <authorList>
            <person name="Chen X."/>
        </authorList>
    </citation>
    <scope>NUCLEOTIDE SEQUENCE [LARGE SCALE GENOMIC DNA]</scope>
    <source>
        <strain evidence="2">MN2024</strain>
        <tissue evidence="2">Gills</tissue>
    </source>
</reference>
<comment type="caution">
    <text evidence="2">The sequence shown here is derived from an EMBL/GenBank/DDBJ whole genome shotgun (WGS) entry which is preliminary data.</text>
</comment>
<protein>
    <submittedName>
        <fullName evidence="2">Uncharacterized protein</fullName>
    </submittedName>
</protein>